<proteinExistence type="inferred from homology"/>
<feature type="transmembrane region" description="Helical" evidence="6">
    <location>
        <begin position="69"/>
        <end position="90"/>
    </location>
</feature>
<name>A0A1F7ZT98_9EURO</name>
<feature type="domain" description="Rhodopsin" evidence="7">
    <location>
        <begin position="2"/>
        <end position="165"/>
    </location>
</feature>
<dbReference type="InterPro" id="IPR049326">
    <property type="entry name" value="Rhodopsin_dom_fungi"/>
</dbReference>
<evidence type="ECO:0000256" key="5">
    <source>
        <dbReference type="ARBA" id="ARBA00038359"/>
    </source>
</evidence>
<dbReference type="STRING" id="109264.A0A1F7ZT98"/>
<dbReference type="GeneID" id="34451736"/>
<feature type="transmembrane region" description="Helical" evidence="6">
    <location>
        <begin position="102"/>
        <end position="124"/>
    </location>
</feature>
<dbReference type="PANTHER" id="PTHR33048:SF96">
    <property type="entry name" value="INTEGRAL MEMBRANE PROTEIN"/>
    <property type="match status" value="1"/>
</dbReference>
<evidence type="ECO:0000256" key="4">
    <source>
        <dbReference type="ARBA" id="ARBA00023136"/>
    </source>
</evidence>
<organism evidence="8 9">
    <name type="scientific">Aspergillus bombycis</name>
    <dbReference type="NCBI Taxonomy" id="109264"/>
    <lineage>
        <taxon>Eukaryota</taxon>
        <taxon>Fungi</taxon>
        <taxon>Dikarya</taxon>
        <taxon>Ascomycota</taxon>
        <taxon>Pezizomycotina</taxon>
        <taxon>Eurotiomycetes</taxon>
        <taxon>Eurotiomycetidae</taxon>
        <taxon>Eurotiales</taxon>
        <taxon>Aspergillaceae</taxon>
        <taxon>Aspergillus</taxon>
    </lineage>
</organism>
<dbReference type="AlphaFoldDB" id="A0A1F7ZT98"/>
<dbReference type="OrthoDB" id="3897607at2759"/>
<dbReference type="InterPro" id="IPR052337">
    <property type="entry name" value="SAT4-like"/>
</dbReference>
<keyword evidence="4 6" id="KW-0472">Membrane</keyword>
<evidence type="ECO:0000313" key="8">
    <source>
        <dbReference type="EMBL" id="OGM42499.1"/>
    </source>
</evidence>
<comment type="similarity">
    <text evidence="5">Belongs to the SAT4 family.</text>
</comment>
<dbReference type="Pfam" id="PF20684">
    <property type="entry name" value="Fung_rhodopsin"/>
    <property type="match status" value="1"/>
</dbReference>
<dbReference type="PANTHER" id="PTHR33048">
    <property type="entry name" value="PTH11-LIKE INTEGRAL MEMBRANE PROTEIN (AFU_ORTHOLOGUE AFUA_5G11245)"/>
    <property type="match status" value="1"/>
</dbReference>
<accession>A0A1F7ZT98</accession>
<evidence type="ECO:0000256" key="6">
    <source>
        <dbReference type="SAM" id="Phobius"/>
    </source>
</evidence>
<dbReference type="RefSeq" id="XP_022386216.1">
    <property type="nucleotide sequence ID" value="XM_022535475.1"/>
</dbReference>
<protein>
    <recommendedName>
        <fullName evidence="7">Rhodopsin domain-containing protein</fullName>
    </recommendedName>
</protein>
<evidence type="ECO:0000259" key="7">
    <source>
        <dbReference type="Pfam" id="PF20684"/>
    </source>
</evidence>
<reference evidence="8 9" key="1">
    <citation type="journal article" date="2016" name="Genome Biol. Evol.">
        <title>Draft genome sequence of an aflatoxigenic Aspergillus species, A. bombycis.</title>
        <authorList>
            <person name="Moore G.G."/>
            <person name="Mack B.M."/>
            <person name="Beltz S.B."/>
            <person name="Gilbert M.K."/>
        </authorList>
    </citation>
    <scope>NUCLEOTIDE SEQUENCE [LARGE SCALE GENOMIC DNA]</scope>
    <source>
        <strain evidence="9">NRRL 26010</strain>
    </source>
</reference>
<evidence type="ECO:0000256" key="3">
    <source>
        <dbReference type="ARBA" id="ARBA00022989"/>
    </source>
</evidence>
<gene>
    <name evidence="8" type="ORF">ABOM_008346</name>
</gene>
<comment type="subcellular location">
    <subcellularLocation>
        <location evidence="1">Membrane</location>
        <topology evidence="1">Multi-pass membrane protein</topology>
    </subcellularLocation>
</comment>
<evidence type="ECO:0000256" key="2">
    <source>
        <dbReference type="ARBA" id="ARBA00022692"/>
    </source>
</evidence>
<sequence>MRLSIGITLARFAPSRVHLYFLYGTIALSTVAGVFAFFFATFRCSPVSYYWDKTSGQGICHNEIEVRVIYFYSVIEAVFDLAIGILPALFINHLELNRRTKFAIAGLLGLGCLAFAAVIARIPFTHLMTEASFLYETTIVAVTSDVETGIGIIAGSFMVMRPAFSMFTKSKTKEIAKGHVSPYRGSQTSDDTLRADSC</sequence>
<dbReference type="GO" id="GO:0016020">
    <property type="term" value="C:membrane"/>
    <property type="evidence" value="ECO:0007669"/>
    <property type="project" value="UniProtKB-SubCell"/>
</dbReference>
<feature type="transmembrane region" description="Helical" evidence="6">
    <location>
        <begin position="139"/>
        <end position="160"/>
    </location>
</feature>
<keyword evidence="9" id="KW-1185">Reference proteome</keyword>
<feature type="transmembrane region" description="Helical" evidence="6">
    <location>
        <begin position="20"/>
        <end position="42"/>
    </location>
</feature>
<comment type="caution">
    <text evidence="8">The sequence shown here is derived from an EMBL/GenBank/DDBJ whole genome shotgun (WGS) entry which is preliminary data.</text>
</comment>
<evidence type="ECO:0000256" key="1">
    <source>
        <dbReference type="ARBA" id="ARBA00004141"/>
    </source>
</evidence>
<keyword evidence="2 6" id="KW-0812">Transmembrane</keyword>
<dbReference type="EMBL" id="LYCR01000088">
    <property type="protein sequence ID" value="OGM42499.1"/>
    <property type="molecule type" value="Genomic_DNA"/>
</dbReference>
<evidence type="ECO:0000313" key="9">
    <source>
        <dbReference type="Proteomes" id="UP000179179"/>
    </source>
</evidence>
<dbReference type="Proteomes" id="UP000179179">
    <property type="component" value="Unassembled WGS sequence"/>
</dbReference>
<keyword evidence="3 6" id="KW-1133">Transmembrane helix</keyword>